<keyword evidence="3" id="KW-1185">Reference proteome</keyword>
<protein>
    <recommendedName>
        <fullName evidence="4">BEN domain-containing protein</fullName>
    </recommendedName>
</protein>
<feature type="region of interest" description="Disordered" evidence="1">
    <location>
        <begin position="932"/>
        <end position="955"/>
    </location>
</feature>
<dbReference type="AlphaFoldDB" id="A0A8S3VE53"/>
<proteinExistence type="predicted"/>
<comment type="caution">
    <text evidence="2">The sequence shown here is derived from an EMBL/GenBank/DDBJ whole genome shotgun (WGS) entry which is preliminary data.</text>
</comment>
<evidence type="ECO:0000313" key="2">
    <source>
        <dbReference type="EMBL" id="CAG2252041.1"/>
    </source>
</evidence>
<feature type="compositionally biased region" description="Basic and acidic residues" evidence="1">
    <location>
        <begin position="132"/>
        <end position="175"/>
    </location>
</feature>
<sequence>MYACVFFEEDSSLSVIWKEDRDLSLIEDFKEHHKVEMKWLLRPGTPKTLYHGIIVKVSEDKAYLDTFANKAYTAIIKDKLPVQGDNQGPPEELFTFDLGDNVKGKRKRTKTDRVVQSEQQDEELSPKKKKKDKAEKEKLNEELSPKKKKKDKVEKEKKDKDQTKKKTVEKTTKKKSETATLQQVGQLIMKEAGSDLMNQFSVDDSNSNGEAENAPIPLPDLPTALPSDVLDKNNEDDQHDKPNIILPVHVDLTSTWKVCTNAMDAVHDEIPAHDATVTNTCVIPVPSAEVLTVIKGLLRNDVQDYLKAVIAWSARQHPCSERKEYINLSGTCTVDDRQNNMDIMIEEDLPSATHFLNDSFNYTSALNESDITPLVRRSPRKPNRPTEGERQNIYPIETASCSYESQPSKSAVAETLRRSPRKNNLTETQKKSSERQQVKLLESHDILVDKDLLRNAISAAKKSQKVGYTLCYKLLSGMFSIPELANSRGQGIGKRKEGDIRPPLKRETVNTLKASNQICYSFSESLKNRVSVTVAQKNVGYHYFSELHLEARLSPYKFTKKQSECLSKERKRQMISYQQPETTATVIANKLCSIHPIKSGEKCTSSCSSNLTFMKSIGDEYTWAKEALQDLASDGIEAKHLTTDPDSSAYRAADDLYLENTTSTEPEHFLDTRHFLNNHRKNIKNNKELGEIMPGRTKKDREKLLNNFALDLAERCQSEFTQAMEKYGGDFTKVKNKISFTVDAIPACYTGNHELCRRHSFVCKGGKKFWLSNRAFLPNSFKIRKLDENLNAIRKCVLYRLSPSALKKTRLNLNTQKVEGFNRSLRRSLPKNVTYTKNFEGRVHSAIHSVNLGPGESLLVICKQLGAEISPGSAAEKELKAIQKTDRMQKAYKKSMKYKKERSNTRKHLYKIYEKHQEEKCYEKNKLMRPVKRTKTQAEDHPYAKKPRVAVTKKC</sequence>
<feature type="region of interest" description="Disordered" evidence="1">
    <location>
        <begin position="198"/>
        <end position="222"/>
    </location>
</feature>
<gene>
    <name evidence="2" type="ORF">MEDL_63604</name>
</gene>
<feature type="compositionally biased region" description="Polar residues" evidence="1">
    <location>
        <begin position="399"/>
        <end position="409"/>
    </location>
</feature>
<organism evidence="2 3">
    <name type="scientific">Mytilus edulis</name>
    <name type="common">Blue mussel</name>
    <dbReference type="NCBI Taxonomy" id="6550"/>
    <lineage>
        <taxon>Eukaryota</taxon>
        <taxon>Metazoa</taxon>
        <taxon>Spiralia</taxon>
        <taxon>Lophotrochozoa</taxon>
        <taxon>Mollusca</taxon>
        <taxon>Bivalvia</taxon>
        <taxon>Autobranchia</taxon>
        <taxon>Pteriomorphia</taxon>
        <taxon>Mytilida</taxon>
        <taxon>Mytiloidea</taxon>
        <taxon>Mytilidae</taxon>
        <taxon>Mytilinae</taxon>
        <taxon>Mytilus</taxon>
    </lineage>
</organism>
<dbReference type="OrthoDB" id="6075236at2759"/>
<dbReference type="EMBL" id="CAJPWZ010003103">
    <property type="protein sequence ID" value="CAG2252041.1"/>
    <property type="molecule type" value="Genomic_DNA"/>
</dbReference>
<feature type="compositionally biased region" description="Basic residues" evidence="1">
    <location>
        <begin position="944"/>
        <end position="955"/>
    </location>
</feature>
<evidence type="ECO:0000256" key="1">
    <source>
        <dbReference type="SAM" id="MobiDB-lite"/>
    </source>
</evidence>
<name>A0A8S3VE53_MYTED</name>
<evidence type="ECO:0008006" key="4">
    <source>
        <dbReference type="Google" id="ProtNLM"/>
    </source>
</evidence>
<feature type="compositionally biased region" description="Polar residues" evidence="1">
    <location>
        <begin position="198"/>
        <end position="210"/>
    </location>
</feature>
<reference evidence="2" key="1">
    <citation type="submission" date="2021-03" db="EMBL/GenBank/DDBJ databases">
        <authorList>
            <person name="Bekaert M."/>
        </authorList>
    </citation>
    <scope>NUCLEOTIDE SEQUENCE</scope>
</reference>
<dbReference type="Proteomes" id="UP000683360">
    <property type="component" value="Unassembled WGS sequence"/>
</dbReference>
<evidence type="ECO:0000313" key="3">
    <source>
        <dbReference type="Proteomes" id="UP000683360"/>
    </source>
</evidence>
<accession>A0A8S3VE53</accession>
<feature type="region of interest" description="Disordered" evidence="1">
    <location>
        <begin position="104"/>
        <end position="175"/>
    </location>
</feature>
<feature type="region of interest" description="Disordered" evidence="1">
    <location>
        <begin position="371"/>
        <end position="436"/>
    </location>
</feature>